<organism evidence="3 4">
    <name type="scientific">Sphagnum jensenii</name>
    <dbReference type="NCBI Taxonomy" id="128206"/>
    <lineage>
        <taxon>Eukaryota</taxon>
        <taxon>Viridiplantae</taxon>
        <taxon>Streptophyta</taxon>
        <taxon>Embryophyta</taxon>
        <taxon>Bryophyta</taxon>
        <taxon>Sphagnophytina</taxon>
        <taxon>Sphagnopsida</taxon>
        <taxon>Sphagnales</taxon>
        <taxon>Sphagnaceae</taxon>
        <taxon>Sphagnum</taxon>
    </lineage>
</organism>
<evidence type="ECO:0000313" key="3">
    <source>
        <dbReference type="EMBL" id="CAK9251870.1"/>
    </source>
</evidence>
<evidence type="ECO:0000256" key="2">
    <source>
        <dbReference type="SAM" id="Phobius"/>
    </source>
</evidence>
<gene>
    <name evidence="3" type="ORF">CSSPJE1EN1_LOCUS27248</name>
</gene>
<dbReference type="Proteomes" id="UP001497444">
    <property type="component" value="Unassembled WGS sequence"/>
</dbReference>
<protein>
    <submittedName>
        <fullName evidence="3">Uncharacterized protein</fullName>
    </submittedName>
</protein>
<feature type="transmembrane region" description="Helical" evidence="2">
    <location>
        <begin position="223"/>
        <end position="250"/>
    </location>
</feature>
<proteinExistence type="predicted"/>
<feature type="region of interest" description="Disordered" evidence="1">
    <location>
        <begin position="130"/>
        <end position="166"/>
    </location>
</feature>
<accession>A0ABP0VBQ1</accession>
<reference evidence="3" key="1">
    <citation type="submission" date="2024-02" db="EMBL/GenBank/DDBJ databases">
        <authorList>
            <consortium name="ELIXIR-Norway"/>
            <consortium name="Elixir Norway"/>
        </authorList>
    </citation>
    <scope>NUCLEOTIDE SEQUENCE</scope>
</reference>
<keyword evidence="4" id="KW-1185">Reference proteome</keyword>
<keyword evidence="2" id="KW-0812">Transmembrane</keyword>
<evidence type="ECO:0000256" key="1">
    <source>
        <dbReference type="SAM" id="MobiDB-lite"/>
    </source>
</evidence>
<name>A0ABP0VBQ1_9BRYO</name>
<dbReference type="CDD" id="cd12087">
    <property type="entry name" value="TM_EGFR-like"/>
    <property type="match status" value="1"/>
</dbReference>
<feature type="compositionally biased region" description="Polar residues" evidence="1">
    <location>
        <begin position="130"/>
        <end position="154"/>
    </location>
</feature>
<comment type="caution">
    <text evidence="3">The sequence shown here is derived from an EMBL/GenBank/DDBJ whole genome shotgun (WGS) entry which is preliminary data.</text>
</comment>
<sequence length="274" mass="29907">MVGFSFAQDGFCFTQLEQWNNNQLHGRYDQQYTCSNGVLTQSDFDDDYRSSVQNRCYNSDSVTTYNITDNFNKPLCTENNATVGVLSSVAMNGFRTEEFGTTDDQHPAVVGLLYQQLYCYVVDSYSSTVPPTEGPTSSSLNPSTFPTSSPSLMPSKSPVEPSATPTRLPYSAPTSIPMAIPTKFSPAISSHSPFPSTKPTSLVPSITPTNTVISTNYTISKGAISGIVVGGVFALLLLTVIIGYYVYYGISGKKSDLKRSTHNDVELCKIYFTR</sequence>
<keyword evidence="2" id="KW-1133">Transmembrane helix</keyword>
<keyword evidence="2" id="KW-0472">Membrane</keyword>
<dbReference type="EMBL" id="CAXAQS010000505">
    <property type="protein sequence ID" value="CAK9251870.1"/>
    <property type="molecule type" value="Genomic_DNA"/>
</dbReference>
<evidence type="ECO:0000313" key="4">
    <source>
        <dbReference type="Proteomes" id="UP001497444"/>
    </source>
</evidence>